<comment type="caution">
    <text evidence="1">The sequence shown here is derived from an EMBL/GenBank/DDBJ whole genome shotgun (WGS) entry which is preliminary data.</text>
</comment>
<reference evidence="1 2" key="1">
    <citation type="submission" date="2023-04" db="EMBL/GenBank/DDBJ databases">
        <title>A novel bacteria isolated from coastal sediment.</title>
        <authorList>
            <person name="Liu X.-J."/>
            <person name="Du Z.-J."/>
        </authorList>
    </citation>
    <scope>NUCLEOTIDE SEQUENCE [LARGE SCALE GENOMIC DNA]</scope>
    <source>
        <strain evidence="1 2">SDUM461003</strain>
    </source>
</reference>
<protein>
    <submittedName>
        <fullName evidence="1">Uncharacterized protein</fullName>
    </submittedName>
</protein>
<proteinExistence type="predicted"/>
<keyword evidence="2" id="KW-1185">Reference proteome</keyword>
<name>A0ABU1AVF1_9BACT</name>
<dbReference type="RefSeq" id="WP_308949100.1">
    <property type="nucleotide sequence ID" value="NZ_JARXHW010000008.1"/>
</dbReference>
<evidence type="ECO:0000313" key="2">
    <source>
        <dbReference type="Proteomes" id="UP001225316"/>
    </source>
</evidence>
<gene>
    <name evidence="1" type="ORF">QEH52_05540</name>
</gene>
<accession>A0ABU1AVF1</accession>
<sequence>MSDNETKHTPTSSTKLGSLAGLQKRVDGASNFGVCPLVEIKMVAEQPLTLSVARRDKNERLNLGCALSFIAGELFPTIKRPQFLYRGVSLKHLEHVSKEGIDVEPTNAPIFATDRPDKALEYGELVMVFDPIKLDKTYRTAPKDAPDEVLSRLRAEYPTELEIDGKLWFSRMPADNARTGTIYESHYTFFIPDDPHEALLMLFVIG</sequence>
<dbReference type="Proteomes" id="UP001225316">
    <property type="component" value="Unassembled WGS sequence"/>
</dbReference>
<evidence type="ECO:0000313" key="1">
    <source>
        <dbReference type="EMBL" id="MDQ8206962.1"/>
    </source>
</evidence>
<dbReference type="EMBL" id="JARXHW010000008">
    <property type="protein sequence ID" value="MDQ8206962.1"/>
    <property type="molecule type" value="Genomic_DNA"/>
</dbReference>
<organism evidence="1 2">
    <name type="scientific">Thalassobacterium maritimum</name>
    <dbReference type="NCBI Taxonomy" id="3041265"/>
    <lineage>
        <taxon>Bacteria</taxon>
        <taxon>Pseudomonadati</taxon>
        <taxon>Verrucomicrobiota</taxon>
        <taxon>Opitutia</taxon>
        <taxon>Puniceicoccales</taxon>
        <taxon>Coraliomargaritaceae</taxon>
        <taxon>Thalassobacterium</taxon>
    </lineage>
</organism>